<evidence type="ECO:0000313" key="1">
    <source>
        <dbReference type="EMBL" id="TDX02141.1"/>
    </source>
</evidence>
<reference evidence="1 2" key="1">
    <citation type="submission" date="2019-03" db="EMBL/GenBank/DDBJ databases">
        <title>Genomic Encyclopedia of Type Strains, Phase IV (KMG-IV): sequencing the most valuable type-strain genomes for metagenomic binning, comparative biology and taxonomic classification.</title>
        <authorList>
            <person name="Goeker M."/>
        </authorList>
    </citation>
    <scope>NUCLEOTIDE SEQUENCE [LARGE SCALE GENOMIC DNA]</scope>
    <source>
        <strain evidence="1 2">DSM 100059</strain>
    </source>
</reference>
<dbReference type="AlphaFoldDB" id="A0A4R8DY51"/>
<comment type="caution">
    <text evidence="1">The sequence shown here is derived from an EMBL/GenBank/DDBJ whole genome shotgun (WGS) entry which is preliminary data.</text>
</comment>
<accession>A0A4R8DY51</accession>
<keyword evidence="2" id="KW-1185">Reference proteome</keyword>
<organism evidence="1 2">
    <name type="scientific">Dinghuibacter silviterrae</name>
    <dbReference type="NCBI Taxonomy" id="1539049"/>
    <lineage>
        <taxon>Bacteria</taxon>
        <taxon>Pseudomonadati</taxon>
        <taxon>Bacteroidota</taxon>
        <taxon>Chitinophagia</taxon>
        <taxon>Chitinophagales</taxon>
        <taxon>Chitinophagaceae</taxon>
        <taxon>Dinghuibacter</taxon>
    </lineage>
</organism>
<evidence type="ECO:0000313" key="2">
    <source>
        <dbReference type="Proteomes" id="UP000294498"/>
    </source>
</evidence>
<gene>
    <name evidence="1" type="ORF">EDB95_3191</name>
</gene>
<protein>
    <submittedName>
        <fullName evidence="1">Uncharacterized protein</fullName>
    </submittedName>
</protein>
<name>A0A4R8DY51_9BACT</name>
<dbReference type="OrthoDB" id="328886at2"/>
<proteinExistence type="predicted"/>
<dbReference type="RefSeq" id="WP_133994765.1">
    <property type="nucleotide sequence ID" value="NZ_SODV01000001.1"/>
</dbReference>
<dbReference type="Proteomes" id="UP000294498">
    <property type="component" value="Unassembled WGS sequence"/>
</dbReference>
<sequence length="137" mass="15003">METHILPKDIRLCCFAADSFPDGIVAAFQRLHSSIPNQDGRRVFGLSWPDGKGSMIYKAAAEERYPGEAEQYGAEAYTLAKGEYIGLDVDNFMDNVTLIGSAFRQLVDAPGVHPHTMGVEEYLSGTTVRCMVPMAIS</sequence>
<dbReference type="EMBL" id="SODV01000001">
    <property type="protein sequence ID" value="TDX02141.1"/>
    <property type="molecule type" value="Genomic_DNA"/>
</dbReference>